<keyword evidence="2 5" id="KW-0812">Transmembrane</keyword>
<dbReference type="InterPro" id="IPR000832">
    <property type="entry name" value="GPCR_2_secretin-like"/>
</dbReference>
<dbReference type="PANTHER" id="PTHR45620">
    <property type="entry name" value="PDF RECEPTOR-LIKE PROTEIN-RELATED"/>
    <property type="match status" value="1"/>
</dbReference>
<keyword evidence="8" id="KW-1185">Reference proteome</keyword>
<comment type="caution">
    <text evidence="7">The sequence shown here is derived from an EMBL/GenBank/DDBJ whole genome shotgun (WGS) entry which is preliminary data.</text>
</comment>
<dbReference type="Pfam" id="PF00002">
    <property type="entry name" value="7tm_2"/>
    <property type="match status" value="1"/>
</dbReference>
<evidence type="ECO:0000256" key="4">
    <source>
        <dbReference type="ARBA" id="ARBA00023136"/>
    </source>
</evidence>
<sequence length="193" mass="22554">MYFLLFFFLQINFCLFLNIVRVLFTKLNAPHNRESRNARYRRLAKSTLILIPLFGCHIIFSFKPEHLSVKAELILLTFEMLLSSFQGFVVAILLCFANCEVKSEIASFWERNFVGDNSHRPTPFTSLSEYFARSRQSFSEQKMTSVIDNNLEAVIIVAPIIYIHINQSMSVYNLSIYLSIYLSLRWTRFLPAK</sequence>
<dbReference type="EMBL" id="CAHIKZ030000304">
    <property type="protein sequence ID" value="CAE1167678.1"/>
    <property type="molecule type" value="Genomic_DNA"/>
</dbReference>
<feature type="transmembrane region" description="Helical" evidence="5">
    <location>
        <begin position="44"/>
        <end position="62"/>
    </location>
</feature>
<protein>
    <recommendedName>
        <fullName evidence="6">G-protein coupled receptors family 2 profile 2 domain-containing protein</fullName>
    </recommendedName>
</protein>
<dbReference type="GO" id="GO:0017046">
    <property type="term" value="F:peptide hormone binding"/>
    <property type="evidence" value="ECO:0007669"/>
    <property type="project" value="TreeGrafter"/>
</dbReference>
<dbReference type="InterPro" id="IPR050332">
    <property type="entry name" value="GPCR_2"/>
</dbReference>
<dbReference type="InterPro" id="IPR017983">
    <property type="entry name" value="GPCR_2_secretin-like_CS"/>
</dbReference>
<keyword evidence="4 5" id="KW-0472">Membrane</keyword>
<feature type="transmembrane region" description="Helical" evidence="5">
    <location>
        <begin position="74"/>
        <end position="97"/>
    </location>
</feature>
<dbReference type="PRINTS" id="PR00249">
    <property type="entry name" value="GPCRSECRETIN"/>
</dbReference>
<accession>A0A812B2S8</accession>
<evidence type="ECO:0000313" key="7">
    <source>
        <dbReference type="EMBL" id="CAE1167678.1"/>
    </source>
</evidence>
<dbReference type="PROSITE" id="PS50261">
    <property type="entry name" value="G_PROTEIN_RECEP_F2_4"/>
    <property type="match status" value="1"/>
</dbReference>
<dbReference type="GO" id="GO:0005886">
    <property type="term" value="C:plasma membrane"/>
    <property type="evidence" value="ECO:0007669"/>
    <property type="project" value="TreeGrafter"/>
</dbReference>
<organism evidence="7 8">
    <name type="scientific">Acanthosepion pharaonis</name>
    <name type="common">Pharaoh cuttlefish</name>
    <name type="synonym">Sepia pharaonis</name>
    <dbReference type="NCBI Taxonomy" id="158019"/>
    <lineage>
        <taxon>Eukaryota</taxon>
        <taxon>Metazoa</taxon>
        <taxon>Spiralia</taxon>
        <taxon>Lophotrochozoa</taxon>
        <taxon>Mollusca</taxon>
        <taxon>Cephalopoda</taxon>
        <taxon>Coleoidea</taxon>
        <taxon>Decapodiformes</taxon>
        <taxon>Sepiida</taxon>
        <taxon>Sepiina</taxon>
        <taxon>Sepiidae</taxon>
        <taxon>Acanthosepion</taxon>
    </lineage>
</organism>
<comment type="subcellular location">
    <subcellularLocation>
        <location evidence="1">Membrane</location>
        <topology evidence="1">Multi-pass membrane protein</topology>
    </subcellularLocation>
</comment>
<dbReference type="PROSITE" id="PS00650">
    <property type="entry name" value="G_PROTEIN_RECEP_F2_2"/>
    <property type="match status" value="1"/>
</dbReference>
<proteinExistence type="predicted"/>
<evidence type="ECO:0000259" key="6">
    <source>
        <dbReference type="PROSITE" id="PS50261"/>
    </source>
</evidence>
<dbReference type="AlphaFoldDB" id="A0A812B2S8"/>
<evidence type="ECO:0000256" key="3">
    <source>
        <dbReference type="ARBA" id="ARBA00022989"/>
    </source>
</evidence>
<dbReference type="InterPro" id="IPR017981">
    <property type="entry name" value="GPCR_2-like_7TM"/>
</dbReference>
<dbReference type="GO" id="GO:0007166">
    <property type="term" value="P:cell surface receptor signaling pathway"/>
    <property type="evidence" value="ECO:0007669"/>
    <property type="project" value="InterPro"/>
</dbReference>
<gene>
    <name evidence="7" type="ORF">SPHA_9545</name>
</gene>
<dbReference type="PANTHER" id="PTHR45620:SF1">
    <property type="entry name" value="G-PROTEIN COUPLED RECEPTORS FAMILY 2 PROFILE 2 DOMAIN-CONTAINING PROTEIN"/>
    <property type="match status" value="1"/>
</dbReference>
<feature type="transmembrane region" description="Helical" evidence="5">
    <location>
        <begin position="6"/>
        <end position="24"/>
    </location>
</feature>
<feature type="domain" description="G-protein coupled receptors family 2 profile 2" evidence="6">
    <location>
        <begin position="1"/>
        <end position="98"/>
    </location>
</feature>
<evidence type="ECO:0000256" key="1">
    <source>
        <dbReference type="ARBA" id="ARBA00004141"/>
    </source>
</evidence>
<name>A0A812B2S8_ACAPH</name>
<evidence type="ECO:0000313" key="8">
    <source>
        <dbReference type="Proteomes" id="UP000597762"/>
    </source>
</evidence>
<evidence type="ECO:0000256" key="2">
    <source>
        <dbReference type="ARBA" id="ARBA00022692"/>
    </source>
</evidence>
<dbReference type="Gene3D" id="1.20.1070.10">
    <property type="entry name" value="Rhodopsin 7-helix transmembrane proteins"/>
    <property type="match status" value="1"/>
</dbReference>
<dbReference type="OrthoDB" id="6022368at2759"/>
<evidence type="ECO:0000256" key="5">
    <source>
        <dbReference type="SAM" id="Phobius"/>
    </source>
</evidence>
<keyword evidence="3 5" id="KW-1133">Transmembrane helix</keyword>
<dbReference type="GO" id="GO:0007188">
    <property type="term" value="P:adenylate cyclase-modulating G protein-coupled receptor signaling pathway"/>
    <property type="evidence" value="ECO:0007669"/>
    <property type="project" value="TreeGrafter"/>
</dbReference>
<dbReference type="GO" id="GO:0008528">
    <property type="term" value="F:G protein-coupled peptide receptor activity"/>
    <property type="evidence" value="ECO:0007669"/>
    <property type="project" value="TreeGrafter"/>
</dbReference>
<reference evidence="7" key="1">
    <citation type="submission" date="2021-01" db="EMBL/GenBank/DDBJ databases">
        <authorList>
            <person name="Li R."/>
            <person name="Bekaert M."/>
        </authorList>
    </citation>
    <scope>NUCLEOTIDE SEQUENCE</scope>
    <source>
        <strain evidence="7">Farmed</strain>
    </source>
</reference>
<dbReference type="Proteomes" id="UP000597762">
    <property type="component" value="Unassembled WGS sequence"/>
</dbReference>